<feature type="region of interest" description="Disordered" evidence="1">
    <location>
        <begin position="1"/>
        <end position="117"/>
    </location>
</feature>
<evidence type="ECO:0000313" key="3">
    <source>
        <dbReference type="Proteomes" id="UP001357485"/>
    </source>
</evidence>
<dbReference type="Proteomes" id="UP001357485">
    <property type="component" value="Unassembled WGS sequence"/>
</dbReference>
<name>A0ABR0LTA5_9PEZI</name>
<feature type="non-terminal residue" evidence="2">
    <location>
        <position position="117"/>
    </location>
</feature>
<feature type="compositionally biased region" description="Polar residues" evidence="1">
    <location>
        <begin position="108"/>
        <end position="117"/>
    </location>
</feature>
<feature type="non-terminal residue" evidence="2">
    <location>
        <position position="1"/>
    </location>
</feature>
<protein>
    <submittedName>
        <fullName evidence="2">Uncharacterized protein</fullName>
    </submittedName>
</protein>
<proteinExistence type="predicted"/>
<sequence length="117" mass="12296">VNADENVKQTEIQTDLAPITEPQDVPQLSIEGPNQQKERQTSTSNVGEVAGGGAAEAQAENIQADEKTLQNEEQGIQEGGNQVQSGAWSNNGGQGQDQMFANGFGFDGSQQGFAGMD</sequence>
<reference evidence="2 3" key="1">
    <citation type="submission" date="2023-08" db="EMBL/GenBank/DDBJ databases">
        <title>Black Yeasts Isolated from many extreme environments.</title>
        <authorList>
            <person name="Coleine C."/>
            <person name="Stajich J.E."/>
            <person name="Selbmann L."/>
        </authorList>
    </citation>
    <scope>NUCLEOTIDE SEQUENCE [LARGE SCALE GENOMIC DNA]</scope>
    <source>
        <strain evidence="2 3">CCFEE 536</strain>
    </source>
</reference>
<dbReference type="EMBL" id="JAVRRA010012242">
    <property type="protein sequence ID" value="KAK5239296.1"/>
    <property type="molecule type" value="Genomic_DNA"/>
</dbReference>
<evidence type="ECO:0000313" key="2">
    <source>
        <dbReference type="EMBL" id="KAK5239296.1"/>
    </source>
</evidence>
<gene>
    <name evidence="2" type="ORF">LTR16_012088</name>
</gene>
<evidence type="ECO:0000256" key="1">
    <source>
        <dbReference type="SAM" id="MobiDB-lite"/>
    </source>
</evidence>
<accession>A0ABR0LTA5</accession>
<comment type="caution">
    <text evidence="2">The sequence shown here is derived from an EMBL/GenBank/DDBJ whole genome shotgun (WGS) entry which is preliminary data.</text>
</comment>
<feature type="compositionally biased region" description="Polar residues" evidence="1">
    <location>
        <begin position="71"/>
        <end position="99"/>
    </location>
</feature>
<organism evidence="2 3">
    <name type="scientific">Cryomyces antarcticus</name>
    <dbReference type="NCBI Taxonomy" id="329879"/>
    <lineage>
        <taxon>Eukaryota</taxon>
        <taxon>Fungi</taxon>
        <taxon>Dikarya</taxon>
        <taxon>Ascomycota</taxon>
        <taxon>Pezizomycotina</taxon>
        <taxon>Dothideomycetes</taxon>
        <taxon>Dothideomycetes incertae sedis</taxon>
        <taxon>Cryomyces</taxon>
    </lineage>
</organism>
<keyword evidence="3" id="KW-1185">Reference proteome</keyword>